<dbReference type="InterPro" id="IPR001867">
    <property type="entry name" value="OmpR/PhoB-type_DNA-bd"/>
</dbReference>
<feature type="DNA-binding region" description="OmpR/PhoB-type" evidence="2">
    <location>
        <begin position="137"/>
        <end position="232"/>
    </location>
</feature>
<keyword evidence="1 2" id="KW-0238">DNA-binding</keyword>
<dbReference type="InterPro" id="IPR058852">
    <property type="entry name" value="HTH_77"/>
</dbReference>
<dbReference type="PANTHER" id="PTHR47691:SF3">
    <property type="entry name" value="HTH-TYPE TRANSCRIPTIONAL REGULATOR RV0890C-RELATED"/>
    <property type="match status" value="1"/>
</dbReference>
<dbReference type="GO" id="GO:0000160">
    <property type="term" value="P:phosphorelay signal transduction system"/>
    <property type="evidence" value="ECO:0007669"/>
    <property type="project" value="InterPro"/>
</dbReference>
<gene>
    <name evidence="4" type="ORF">GCM10017643_26060</name>
</gene>
<feature type="domain" description="OmpR/PhoB-type" evidence="3">
    <location>
        <begin position="9"/>
        <end position="108"/>
    </location>
</feature>
<comment type="caution">
    <text evidence="4">The sequence shown here is derived from an EMBL/GenBank/DDBJ whole genome shotgun (WGS) entry which is preliminary data.</text>
</comment>
<dbReference type="RefSeq" id="WP_213373637.1">
    <property type="nucleotide sequence ID" value="NZ_BSFJ01000016.1"/>
</dbReference>
<reference evidence="4" key="2">
    <citation type="submission" date="2023-01" db="EMBL/GenBank/DDBJ databases">
        <authorList>
            <person name="Sun Q."/>
            <person name="Evtushenko L."/>
        </authorList>
    </citation>
    <scope>NUCLEOTIDE SEQUENCE</scope>
    <source>
        <strain evidence="4">VKM B-2484</strain>
    </source>
</reference>
<dbReference type="Pfam" id="PF00486">
    <property type="entry name" value="Trans_reg_C"/>
    <property type="match status" value="2"/>
</dbReference>
<dbReference type="GO" id="GO:0006355">
    <property type="term" value="P:regulation of DNA-templated transcription"/>
    <property type="evidence" value="ECO:0007669"/>
    <property type="project" value="InterPro"/>
</dbReference>
<organism evidence="4 5">
    <name type="scientific">Ancylobacter dichloromethanicus</name>
    <dbReference type="NCBI Taxonomy" id="518825"/>
    <lineage>
        <taxon>Bacteria</taxon>
        <taxon>Pseudomonadati</taxon>
        <taxon>Pseudomonadota</taxon>
        <taxon>Alphaproteobacteria</taxon>
        <taxon>Hyphomicrobiales</taxon>
        <taxon>Xanthobacteraceae</taxon>
        <taxon>Ancylobacter</taxon>
    </lineage>
</organism>
<dbReference type="PRINTS" id="PR00364">
    <property type="entry name" value="DISEASERSIST"/>
</dbReference>
<evidence type="ECO:0000256" key="1">
    <source>
        <dbReference type="ARBA" id="ARBA00023125"/>
    </source>
</evidence>
<name>A0A9W6MZX8_9HYPH</name>
<evidence type="ECO:0000259" key="3">
    <source>
        <dbReference type="PROSITE" id="PS51755"/>
    </source>
</evidence>
<proteinExistence type="predicted"/>
<protein>
    <submittedName>
        <fullName evidence="4">Transcriptional regulator</fullName>
    </submittedName>
</protein>
<dbReference type="AlphaFoldDB" id="A0A9W6MZX8"/>
<dbReference type="Gene3D" id="1.10.10.10">
    <property type="entry name" value="Winged helix-like DNA-binding domain superfamily/Winged helix DNA-binding domain"/>
    <property type="match status" value="3"/>
</dbReference>
<dbReference type="InterPro" id="IPR036388">
    <property type="entry name" value="WH-like_DNA-bd_sf"/>
</dbReference>
<dbReference type="SUPFAM" id="SSF52540">
    <property type="entry name" value="P-loop containing nucleoside triphosphate hydrolases"/>
    <property type="match status" value="1"/>
</dbReference>
<dbReference type="GO" id="GO:0003677">
    <property type="term" value="F:DNA binding"/>
    <property type="evidence" value="ECO:0007669"/>
    <property type="project" value="UniProtKB-UniRule"/>
</dbReference>
<sequence length="1082" mass="116574">MGAERQIGANLLSAENPPDRLEIDVSRRELRVSGSAVAISRRAFEIAQILVEASGATVAKSDLISRVWPKVMVGDTALQVQISAIRKALGANRALLRTISGKGYRLLGNWTVRPSVITAEPARSPELALDSSSTDRQPIYRSDECEIDLLLRQVRVQGGAVPIGGRAFDILAVLVQAANEVVTRGELLEIVWSGATVGETAIDVHISAIRKALGSHRAMLKTISGRGFRLVGEWTVQTISAPPPPPSVLRRSASTNVPAAANGLVGRAAAFAFLQEACSAYRIVTLTGPGGIGKTALALELARRLLPRFDAGVWLVELASLADPNLVPVAVGEAIGLKANGRPMSAEGVARAIGHDRLLLVLDNCEHLVGAAAQSAEAIVRLAPNAVIVATSRETLRIHGEYVYRVPPLEVPHHETCSPDKILSNSAVQMFLGLAEAPHTAGLRAGQNLRSIAGICRRLDGLPLAIEFAAARSASLGLSRVASGLENRFALLTTGRRTALPRHRTLRAVFDWSYALLPDAERQLLHRLAVFPGGFTFEAACAVMCAHSPSEVADCLSNLVEKSIVTFDRSTPDERWRLLETVRAYAMDKLAGSGDWHATVRRQAEYFRDFFATFNPDPKADQDISGEDLPRYAREIDNLRAALSWAFSASGDVPLGVELATASVNFWLAVPLLDECSNWTTKALASLDDSGNSEQEMVLRCALGQSLMFTEGMTPATYANLARALSLAEAAGDIEYQKRAVHSLWQINLRSLELHRALQLSRRYADLARTDIDVAPARTADLMVGMSLLYLAEYVEASSLLERAIRDHSVAPRRSKVPSLGINEIASAHGHLSSCLLARGLIDAAVLAAERSMEEARLIGQPVALCLALARPACLLFPEIGALDRAERHVAAIQEQADRYALSTFRAVALCAKGRVLSMRGDPASGVAALRSGLAQLEAAGYRSFLTPFRGYFGEALTAAGYANEGLAEVEAALSCAEQTDYMEYVPELQCIYGRLIALRDPGDPAAERIFLRAIDLSRQEQALYWELCAAVSLAEGWQMQGRLSEARTLLAPIYQRFTQGFAAPVLVRAGSLLGSEAACEA</sequence>
<dbReference type="SUPFAM" id="SSF46894">
    <property type="entry name" value="C-terminal effector domain of the bipartite response regulators"/>
    <property type="match status" value="2"/>
</dbReference>
<evidence type="ECO:0000256" key="2">
    <source>
        <dbReference type="PROSITE-ProRule" id="PRU01091"/>
    </source>
</evidence>
<dbReference type="Pfam" id="PF25872">
    <property type="entry name" value="HTH_77"/>
    <property type="match status" value="1"/>
</dbReference>
<feature type="DNA-binding region" description="OmpR/PhoB-type" evidence="2">
    <location>
        <begin position="9"/>
        <end position="108"/>
    </location>
</feature>
<evidence type="ECO:0000313" key="4">
    <source>
        <dbReference type="EMBL" id="GLK72490.1"/>
    </source>
</evidence>
<dbReference type="SMART" id="SM00862">
    <property type="entry name" value="Trans_reg_C"/>
    <property type="match status" value="2"/>
</dbReference>
<reference evidence="4" key="1">
    <citation type="journal article" date="2014" name="Int. J. Syst. Evol. Microbiol.">
        <title>Complete genome sequence of Corynebacterium casei LMG S-19264T (=DSM 44701T), isolated from a smear-ripened cheese.</title>
        <authorList>
            <consortium name="US DOE Joint Genome Institute (JGI-PGF)"/>
            <person name="Walter F."/>
            <person name="Albersmeier A."/>
            <person name="Kalinowski J."/>
            <person name="Ruckert C."/>
        </authorList>
    </citation>
    <scope>NUCLEOTIDE SEQUENCE</scope>
    <source>
        <strain evidence="4">VKM B-2484</strain>
    </source>
</reference>
<dbReference type="InterPro" id="IPR027417">
    <property type="entry name" value="P-loop_NTPase"/>
</dbReference>
<dbReference type="Proteomes" id="UP001143370">
    <property type="component" value="Unassembled WGS sequence"/>
</dbReference>
<dbReference type="CDD" id="cd00383">
    <property type="entry name" value="trans_reg_C"/>
    <property type="match status" value="2"/>
</dbReference>
<dbReference type="InterPro" id="IPR016032">
    <property type="entry name" value="Sig_transdc_resp-reg_C-effctor"/>
</dbReference>
<evidence type="ECO:0000313" key="5">
    <source>
        <dbReference type="Proteomes" id="UP001143370"/>
    </source>
</evidence>
<dbReference type="PROSITE" id="PS51755">
    <property type="entry name" value="OMPR_PHOB"/>
    <property type="match status" value="2"/>
</dbReference>
<dbReference type="Gene3D" id="3.40.50.300">
    <property type="entry name" value="P-loop containing nucleotide triphosphate hydrolases"/>
    <property type="match status" value="1"/>
</dbReference>
<dbReference type="PANTHER" id="PTHR47691">
    <property type="entry name" value="REGULATOR-RELATED"/>
    <property type="match status" value="1"/>
</dbReference>
<accession>A0A9W6MZX8</accession>
<keyword evidence="5" id="KW-1185">Reference proteome</keyword>
<feature type="domain" description="OmpR/PhoB-type" evidence="3">
    <location>
        <begin position="137"/>
        <end position="232"/>
    </location>
</feature>
<dbReference type="EMBL" id="BSFJ01000016">
    <property type="protein sequence ID" value="GLK72490.1"/>
    <property type="molecule type" value="Genomic_DNA"/>
</dbReference>